<dbReference type="EMBL" id="QGMY01000002">
    <property type="protein sequence ID" value="PWR74132.1"/>
    <property type="molecule type" value="Genomic_DNA"/>
</dbReference>
<keyword evidence="2" id="KW-1133">Transmembrane helix</keyword>
<dbReference type="GeneID" id="97549498"/>
<comment type="caution">
    <text evidence="3">The sequence shown here is derived from an EMBL/GenBank/DDBJ whole genome shotgun (WGS) entry which is preliminary data.</text>
</comment>
<name>A0A2V2N1Z0_9EURY</name>
<keyword evidence="2" id="KW-0472">Membrane</keyword>
<dbReference type="AlphaFoldDB" id="A0A2V2N1Z0"/>
<evidence type="ECO:0000313" key="4">
    <source>
        <dbReference type="Proteomes" id="UP000245657"/>
    </source>
</evidence>
<dbReference type="RefSeq" id="WP_109967411.1">
    <property type="nucleotide sequence ID" value="NZ_CP176093.1"/>
</dbReference>
<feature type="compositionally biased region" description="Polar residues" evidence="1">
    <location>
        <begin position="375"/>
        <end position="384"/>
    </location>
</feature>
<organism evidence="3 4">
    <name type="scientific">Methanospirillum lacunae</name>
    <dbReference type="NCBI Taxonomy" id="668570"/>
    <lineage>
        <taxon>Archaea</taxon>
        <taxon>Methanobacteriati</taxon>
        <taxon>Methanobacteriota</taxon>
        <taxon>Stenosarchaea group</taxon>
        <taxon>Methanomicrobia</taxon>
        <taxon>Methanomicrobiales</taxon>
        <taxon>Methanospirillaceae</taxon>
        <taxon>Methanospirillum</taxon>
    </lineage>
</organism>
<protein>
    <submittedName>
        <fullName evidence="3">Uncharacterized protein</fullName>
    </submittedName>
</protein>
<reference evidence="3 4" key="1">
    <citation type="submission" date="2018-05" db="EMBL/GenBank/DDBJ databases">
        <title>Draft genome of Methanospirillum lacunae Ki8-1.</title>
        <authorList>
            <person name="Dueholm M.S."/>
            <person name="Nielsen P.H."/>
            <person name="Bakmann L.F."/>
            <person name="Otzen D.E."/>
        </authorList>
    </citation>
    <scope>NUCLEOTIDE SEQUENCE [LARGE SCALE GENOMIC DNA]</scope>
    <source>
        <strain evidence="3 4">Ki8-1</strain>
    </source>
</reference>
<proteinExistence type="predicted"/>
<dbReference type="Proteomes" id="UP000245657">
    <property type="component" value="Unassembled WGS sequence"/>
</dbReference>
<dbReference type="OrthoDB" id="112408at2157"/>
<feature type="compositionally biased region" description="Polar residues" evidence="1">
    <location>
        <begin position="393"/>
        <end position="408"/>
    </location>
</feature>
<gene>
    <name evidence="3" type="ORF">DK846_02965</name>
</gene>
<evidence type="ECO:0000256" key="1">
    <source>
        <dbReference type="SAM" id="MobiDB-lite"/>
    </source>
</evidence>
<keyword evidence="2" id="KW-0812">Transmembrane</keyword>
<accession>A0A2V2N1Z0</accession>
<sequence>MRDWSLLTRIVPCALILLFAVHVSAIPPMPTEFYGSVVIDGKPAPSGTNITAMINGDEKGSIKTVVDGFYGGPGIFDDRLKVSVPEEEYKPGMLKISFKIGDKQAVQTVDYEPGVSKQLDLAVGTGSTTMASPATYMTPVDNITSISTNNAVVNSDSGPYSSSTSGSTSSGSGTTISYGLDQDRIFKAEDGLAELQFGKATMLFSPEGQFLSAVGIRPKSVSDLPPLSTNKSLKFTGYAYEIIPSETYFNPKGILVLKLPPERAYDIISAGPSLYEYISQTASWEPVHTTSSAFTNEITGDIYEAAIYALYIPSESHQINQSVQNSVNNQTQGSSISSGGVSYQPSIPIDAPVTPITTIPANTPEVTTPVPTPGEQGSNPQTPVITPLPSVTPAVQTKTITNSSSQKNPGPVSLTPLTSITNKVPKSVLSIIGIVCLIIIINAAVYAVYRYWWQKRKQNG</sequence>
<evidence type="ECO:0000256" key="2">
    <source>
        <dbReference type="SAM" id="Phobius"/>
    </source>
</evidence>
<evidence type="ECO:0000313" key="3">
    <source>
        <dbReference type="EMBL" id="PWR74132.1"/>
    </source>
</evidence>
<keyword evidence="4" id="KW-1185">Reference proteome</keyword>
<feature type="region of interest" description="Disordered" evidence="1">
    <location>
        <begin position="155"/>
        <end position="174"/>
    </location>
</feature>
<feature type="region of interest" description="Disordered" evidence="1">
    <location>
        <begin position="358"/>
        <end position="417"/>
    </location>
</feature>
<feature type="transmembrane region" description="Helical" evidence="2">
    <location>
        <begin position="428"/>
        <end position="449"/>
    </location>
</feature>